<evidence type="ECO:0000256" key="1">
    <source>
        <dbReference type="ARBA" id="ARBA00023237"/>
    </source>
</evidence>
<dbReference type="STRING" id="28131.BWX40_08905"/>
<dbReference type="GO" id="GO:0009279">
    <property type="term" value="C:cell outer membrane"/>
    <property type="evidence" value="ECO:0007669"/>
    <property type="project" value="TreeGrafter"/>
</dbReference>
<accession>A0A0S3ULC3</accession>
<keyword evidence="1" id="KW-0472">Membrane</keyword>
<dbReference type="InterPro" id="IPR050218">
    <property type="entry name" value="LptD"/>
</dbReference>
<dbReference type="PANTHER" id="PTHR30189:SF1">
    <property type="entry name" value="LPS-ASSEMBLY PROTEIN LPTD"/>
    <property type="match status" value="1"/>
</dbReference>
<dbReference type="Pfam" id="PF13100">
    <property type="entry name" value="OstA_2"/>
    <property type="match status" value="1"/>
</dbReference>
<dbReference type="Proteomes" id="UP000217431">
    <property type="component" value="Chromosome I"/>
</dbReference>
<dbReference type="AlphaFoldDB" id="A0A0S3ULC3"/>
<evidence type="ECO:0000313" key="4">
    <source>
        <dbReference type="Proteomes" id="UP000217431"/>
    </source>
</evidence>
<keyword evidence="1" id="KW-0998">Cell outer membrane</keyword>
<reference evidence="3 4" key="1">
    <citation type="journal article" date="2016" name="DNA Res.">
        <title>The complete genome sequencing of Prevotella intermedia strain OMA14 and a subsequent fine-scale, intra-species genomic comparison reveal an unusual amplification of conjugative and mobile transposons and identify a novel Prevotella-lineage-specific repeat.</title>
        <authorList>
            <person name="Naito M."/>
            <person name="Ogura Y."/>
            <person name="Itoh T."/>
            <person name="Shoji M."/>
            <person name="Okamoto M."/>
            <person name="Hayashi T."/>
            <person name="Nakayama K."/>
        </authorList>
    </citation>
    <scope>NUCLEOTIDE SEQUENCE [LARGE SCALE GENOMIC DNA]</scope>
    <source>
        <strain evidence="3 4">OMA14</strain>
    </source>
</reference>
<evidence type="ECO:0000313" key="3">
    <source>
        <dbReference type="EMBL" id="BAU18306.1"/>
    </source>
</evidence>
<protein>
    <recommendedName>
        <fullName evidence="2">Organic solvent tolerance-like N-terminal domain-containing protein</fullName>
    </recommendedName>
</protein>
<dbReference type="InterPro" id="IPR005653">
    <property type="entry name" value="OstA-like_N"/>
</dbReference>
<dbReference type="PANTHER" id="PTHR30189">
    <property type="entry name" value="LPS-ASSEMBLY PROTEIN"/>
    <property type="match status" value="1"/>
</dbReference>
<dbReference type="EMBL" id="AP014597">
    <property type="protein sequence ID" value="BAU18306.1"/>
    <property type="molecule type" value="Genomic_DNA"/>
</dbReference>
<organism evidence="3 4">
    <name type="scientific">Prevotella intermedia</name>
    <dbReference type="NCBI Taxonomy" id="28131"/>
    <lineage>
        <taxon>Bacteria</taxon>
        <taxon>Pseudomonadati</taxon>
        <taxon>Bacteroidota</taxon>
        <taxon>Bacteroidia</taxon>
        <taxon>Bacteroidales</taxon>
        <taxon>Prevotellaceae</taxon>
        <taxon>Prevotella</taxon>
    </lineage>
</organism>
<dbReference type="GO" id="GO:1990351">
    <property type="term" value="C:transporter complex"/>
    <property type="evidence" value="ECO:0007669"/>
    <property type="project" value="TreeGrafter"/>
</dbReference>
<feature type="domain" description="Organic solvent tolerance-like N-terminal" evidence="2">
    <location>
        <begin position="45"/>
        <end position="200"/>
    </location>
</feature>
<proteinExistence type="predicted"/>
<gene>
    <name evidence="3" type="ORF">PIOMA14_I_1798</name>
</gene>
<sequence length="647" mass="73196">MSRNNKGITNLYGHRIFNYLILCLFGLSVSLSVSAQKDKQKQGGKVYIDHADILRYNQMEMPNVQIAKGNVKFRYKDMTLLCDSAYLNEQQSTFQALGNVDLKRKDGTRITCQRAYYDGYLQTLRAREKVVVRQPLKSLKCDSLDYNMVSNVANYFGGRGTLTYGNSVVVADQGDYNTDTHDANFYGNVVIHTPKYDINTPTARGNTDTGLMNVLGKSVIRTKRGEVVHTNDGTYNSKTDYMQLNGYSTIKSPQRDIEGNNIIYNSTTGDAEGHGNVKINDKVNKRTMMGEDVTYNSKTGHTEGHGKVKIIDHKEQRTITGEDVIYNANTGHSEGHGNVKIVDDLKKRTITGDYLLYNSKTHVGEGKGNVDYIDYKSKHAFKGDYVHYTDTAAIAYGGNPGPVAKDFSESNDTLFIHADTISMKAFNIDTPQAYRKIFGVDNVRAYRTDIQAVCGFFIANTKDSCLVMYQEPIVWSDNRQLLGDSIKVFMNDSTIREAHILGNALSIEELSDKEHYNQIASKTMHAQFVEGKIRTAQAISNVVTIYYPIEERDSSLIGLNYLETDTMRIYMSLQRQLEKIWTNKFTSTLYPITQIPPDKTLLPNFHWYEAIRPKDKYDIFRKVARKDDTDIRPSEVAAPPRQQIANQ</sequence>
<dbReference type="Gene3D" id="2.60.450.10">
    <property type="entry name" value="Lipopolysaccharide (LPS) transport protein A like domain"/>
    <property type="match status" value="3"/>
</dbReference>
<dbReference type="RefSeq" id="WP_096406469.1">
    <property type="nucleotide sequence ID" value="NZ_AP014597.1"/>
</dbReference>
<evidence type="ECO:0000259" key="2">
    <source>
        <dbReference type="Pfam" id="PF13100"/>
    </source>
</evidence>
<name>A0A0S3ULC3_PREIN</name>